<dbReference type="AlphaFoldDB" id="A0A0J0XV83"/>
<dbReference type="Pfam" id="PF08240">
    <property type="entry name" value="ADH_N"/>
    <property type="match status" value="1"/>
</dbReference>
<keyword evidence="4" id="KW-0560">Oxidoreductase</keyword>
<evidence type="ECO:0000313" key="8">
    <source>
        <dbReference type="EMBL" id="KLT44975.1"/>
    </source>
</evidence>
<evidence type="ECO:0000256" key="5">
    <source>
        <dbReference type="RuleBase" id="RU361277"/>
    </source>
</evidence>
<dbReference type="GO" id="GO:0016491">
    <property type="term" value="F:oxidoreductase activity"/>
    <property type="evidence" value="ECO:0007669"/>
    <property type="project" value="UniProtKB-KW"/>
</dbReference>
<reference evidence="8 9" key="1">
    <citation type="submission" date="2015-03" db="EMBL/GenBank/DDBJ databases">
        <title>Genomics and transcriptomics of the oil-accumulating basidiomycete yeast T. oleaginosus allow insights into substrate utilization and the diverse evolutionary trajectories of mating systems in fungi.</title>
        <authorList>
            <consortium name="DOE Joint Genome Institute"/>
            <person name="Kourist R."/>
            <person name="Kracht O."/>
            <person name="Bracharz F."/>
            <person name="Lipzen A."/>
            <person name="Nolan M."/>
            <person name="Ohm R."/>
            <person name="Grigoriev I."/>
            <person name="Sun S."/>
            <person name="Heitman J."/>
            <person name="Bruck T."/>
            <person name="Nowrousian M."/>
        </authorList>
    </citation>
    <scope>NUCLEOTIDE SEQUENCE [LARGE SCALE GENOMIC DNA]</scope>
    <source>
        <strain evidence="8 9">IBC0246</strain>
    </source>
</reference>
<dbReference type="InterPro" id="IPR013154">
    <property type="entry name" value="ADH-like_N"/>
</dbReference>
<dbReference type="PANTHER" id="PTHR42813:SF2">
    <property type="entry name" value="DEHYDROGENASE, ZINC-CONTAINING, PUTATIVE (AFU_ORTHOLOGUE AFUA_2G02810)-RELATED"/>
    <property type="match status" value="1"/>
</dbReference>
<organism evidence="8 9">
    <name type="scientific">Cutaneotrichosporon oleaginosum</name>
    <dbReference type="NCBI Taxonomy" id="879819"/>
    <lineage>
        <taxon>Eukaryota</taxon>
        <taxon>Fungi</taxon>
        <taxon>Dikarya</taxon>
        <taxon>Basidiomycota</taxon>
        <taxon>Agaricomycotina</taxon>
        <taxon>Tremellomycetes</taxon>
        <taxon>Trichosporonales</taxon>
        <taxon>Trichosporonaceae</taxon>
        <taxon>Cutaneotrichosporon</taxon>
    </lineage>
</organism>
<dbReference type="InterPro" id="IPR002328">
    <property type="entry name" value="ADH_Zn_CS"/>
</dbReference>
<comment type="cofactor">
    <cofactor evidence="1 5">
        <name>Zn(2+)</name>
        <dbReference type="ChEBI" id="CHEBI:29105"/>
    </cofactor>
</comment>
<dbReference type="Proteomes" id="UP000053611">
    <property type="component" value="Unassembled WGS sequence"/>
</dbReference>
<evidence type="ECO:0000313" key="9">
    <source>
        <dbReference type="Proteomes" id="UP000053611"/>
    </source>
</evidence>
<dbReference type="PANTHER" id="PTHR42813">
    <property type="entry name" value="ZINC-TYPE ALCOHOL DEHYDROGENASE-LIKE"/>
    <property type="match status" value="1"/>
</dbReference>
<feature type="domain" description="Alcohol dehydrogenase-like N-terminal" evidence="7">
    <location>
        <begin position="35"/>
        <end position="139"/>
    </location>
</feature>
<dbReference type="InterPro" id="IPR036291">
    <property type="entry name" value="NAD(P)-bd_dom_sf"/>
</dbReference>
<dbReference type="OrthoDB" id="3941538at2759"/>
<accession>A0A0J0XV83</accession>
<dbReference type="InterPro" id="IPR011032">
    <property type="entry name" value="GroES-like_sf"/>
</dbReference>
<evidence type="ECO:0000259" key="7">
    <source>
        <dbReference type="Pfam" id="PF08240"/>
    </source>
</evidence>
<dbReference type="RefSeq" id="XP_018281466.1">
    <property type="nucleotide sequence ID" value="XM_018426387.1"/>
</dbReference>
<dbReference type="InterPro" id="IPR013149">
    <property type="entry name" value="ADH-like_C"/>
</dbReference>
<dbReference type="PROSITE" id="PS00059">
    <property type="entry name" value="ADH_ZINC"/>
    <property type="match status" value="1"/>
</dbReference>
<comment type="similarity">
    <text evidence="5">Belongs to the zinc-containing alcohol dehydrogenase family.</text>
</comment>
<name>A0A0J0XV83_9TREE</name>
<dbReference type="EMBL" id="KQ087183">
    <property type="protein sequence ID" value="KLT44975.1"/>
    <property type="molecule type" value="Genomic_DNA"/>
</dbReference>
<dbReference type="GO" id="GO:0008270">
    <property type="term" value="F:zinc ion binding"/>
    <property type="evidence" value="ECO:0007669"/>
    <property type="project" value="InterPro"/>
</dbReference>
<proteinExistence type="inferred from homology"/>
<evidence type="ECO:0000256" key="1">
    <source>
        <dbReference type="ARBA" id="ARBA00001947"/>
    </source>
</evidence>
<protein>
    <submittedName>
        <fullName evidence="8">GroES-like protein</fullName>
    </submittedName>
</protein>
<keyword evidence="3 5" id="KW-0862">Zinc</keyword>
<dbReference type="STRING" id="879819.A0A0J0XV83"/>
<dbReference type="Gene3D" id="3.40.50.720">
    <property type="entry name" value="NAD(P)-binding Rossmann-like Domain"/>
    <property type="match status" value="1"/>
</dbReference>
<sequence>MTTSNSLPATSKAAVIVEPYKIEVKDVPTPQIKEDNDAIIKNTASGLCGSDLHIYRGHQPGPYGYVIGHEAVGIVAAVGPGVKKFKVGDKVVAPFATTCGRCYYCKQGYTSRCNGGGQLLGSAANPGAQAEYVRIPEAEASLSHAPDDIPEKLLLLMADILPTGYSAAYNARHLLDDHQVAPSSDFQVGAVKQPEGKRGVAVVIGCGPVGLCAITSALSMFEKVFATDLAPHRLKQAEKHGAVALQGEELKKAVLEATEGRGADAAIEVVGHQSALDTGIDLLRPWGVLSSCGLHTHDVKIPGLTLYGKNLRLQFGRCSVLTFTPAALEILRQNQSLFADFIEHEVPLEKAPEYYKEFEQNKIGKTVFVF</sequence>
<dbReference type="SUPFAM" id="SSF50129">
    <property type="entry name" value="GroES-like"/>
    <property type="match status" value="1"/>
</dbReference>
<feature type="domain" description="Alcohol dehydrogenase-like C-terminal" evidence="6">
    <location>
        <begin position="208"/>
        <end position="314"/>
    </location>
</feature>
<dbReference type="GeneID" id="28986990"/>
<dbReference type="Pfam" id="PF00107">
    <property type="entry name" value="ADH_zinc_N"/>
    <property type="match status" value="1"/>
</dbReference>
<dbReference type="SUPFAM" id="SSF51735">
    <property type="entry name" value="NAD(P)-binding Rossmann-fold domains"/>
    <property type="match status" value="1"/>
</dbReference>
<keyword evidence="9" id="KW-1185">Reference proteome</keyword>
<evidence type="ECO:0000256" key="4">
    <source>
        <dbReference type="ARBA" id="ARBA00023002"/>
    </source>
</evidence>
<dbReference type="Gene3D" id="3.90.180.10">
    <property type="entry name" value="Medium-chain alcohol dehydrogenases, catalytic domain"/>
    <property type="match status" value="1"/>
</dbReference>
<evidence type="ECO:0000256" key="3">
    <source>
        <dbReference type="ARBA" id="ARBA00022833"/>
    </source>
</evidence>
<evidence type="ECO:0000256" key="2">
    <source>
        <dbReference type="ARBA" id="ARBA00022723"/>
    </source>
</evidence>
<gene>
    <name evidence="8" type="ORF">CC85DRAFT_325905</name>
</gene>
<keyword evidence="2 5" id="KW-0479">Metal-binding</keyword>
<evidence type="ECO:0000259" key="6">
    <source>
        <dbReference type="Pfam" id="PF00107"/>
    </source>
</evidence>